<dbReference type="Gene3D" id="3.70.10.10">
    <property type="match status" value="1"/>
</dbReference>
<dbReference type="Gene3D" id="3.40.1190.20">
    <property type="match status" value="1"/>
</dbReference>
<dbReference type="Proteomes" id="UP001056012">
    <property type="component" value="Chromosome 1"/>
</dbReference>
<feature type="region of interest" description="Disordered" evidence="1">
    <location>
        <begin position="271"/>
        <end position="292"/>
    </location>
</feature>
<dbReference type="GO" id="GO:0000077">
    <property type="term" value="P:DNA damage checkpoint signaling"/>
    <property type="evidence" value="ECO:0007669"/>
    <property type="project" value="InterPro"/>
</dbReference>
<reference evidence="4" key="1">
    <citation type="submission" date="2021-12" db="EMBL/GenBank/DDBJ databases">
        <title>Curvularia clavata genome.</title>
        <authorList>
            <person name="Cao Y."/>
        </authorList>
    </citation>
    <scope>NUCLEOTIDE SEQUENCE</scope>
    <source>
        <strain evidence="4">Yc1106</strain>
    </source>
</reference>
<dbReference type="GO" id="GO:0004386">
    <property type="term" value="F:helicase activity"/>
    <property type="evidence" value="ECO:0007669"/>
    <property type="project" value="UniProtKB-KW"/>
</dbReference>
<dbReference type="GO" id="GO:0009228">
    <property type="term" value="P:thiamine biosynthetic process"/>
    <property type="evidence" value="ECO:0007669"/>
    <property type="project" value="InterPro"/>
</dbReference>
<dbReference type="SUPFAM" id="SSF53613">
    <property type="entry name" value="Ribokinase-like"/>
    <property type="match status" value="1"/>
</dbReference>
<dbReference type="InterPro" id="IPR007268">
    <property type="entry name" value="Rad9/Ddc1"/>
</dbReference>
<dbReference type="Pfam" id="PF08543">
    <property type="entry name" value="Phos_pyr_kin"/>
    <property type="match status" value="1"/>
</dbReference>
<feature type="compositionally biased region" description="Polar residues" evidence="1">
    <location>
        <begin position="177"/>
        <end position="202"/>
    </location>
</feature>
<evidence type="ECO:0000313" key="4">
    <source>
        <dbReference type="EMBL" id="USP73844.1"/>
    </source>
</evidence>
<proteinExistence type="predicted"/>
<dbReference type="NCBIfam" id="TIGR00097">
    <property type="entry name" value="HMP-P_kinase"/>
    <property type="match status" value="1"/>
</dbReference>
<dbReference type="SUPFAM" id="SSF48613">
    <property type="entry name" value="Heme oxygenase-like"/>
    <property type="match status" value="1"/>
</dbReference>
<dbReference type="GO" id="GO:0050334">
    <property type="term" value="F:thiaminase activity"/>
    <property type="evidence" value="ECO:0007669"/>
    <property type="project" value="InterPro"/>
</dbReference>
<dbReference type="InterPro" id="IPR029056">
    <property type="entry name" value="Ribokinase-like"/>
</dbReference>
<evidence type="ECO:0000259" key="3">
    <source>
        <dbReference type="Pfam" id="PF08543"/>
    </source>
</evidence>
<dbReference type="Pfam" id="PF03070">
    <property type="entry name" value="TENA_THI-4"/>
    <property type="match status" value="1"/>
</dbReference>
<dbReference type="GO" id="GO:0008902">
    <property type="term" value="F:hydroxymethylpyrimidine kinase activity"/>
    <property type="evidence" value="ECO:0007669"/>
    <property type="project" value="TreeGrafter"/>
</dbReference>
<evidence type="ECO:0000313" key="5">
    <source>
        <dbReference type="Proteomes" id="UP001056012"/>
    </source>
</evidence>
<feature type="domain" description="Thiaminase-2/PQQC" evidence="2">
    <location>
        <begin position="626"/>
        <end position="832"/>
    </location>
</feature>
<dbReference type="CDD" id="cd19367">
    <property type="entry name" value="TenA_C_ScTHI20-like"/>
    <property type="match status" value="1"/>
</dbReference>
<dbReference type="EMBL" id="CP089274">
    <property type="protein sequence ID" value="USP73844.1"/>
    <property type="molecule type" value="Genomic_DNA"/>
</dbReference>
<feature type="domain" description="Pyridoxamine kinase/Phosphomethylpyrimidine kinase" evidence="3">
    <location>
        <begin position="368"/>
        <end position="602"/>
    </location>
</feature>
<feature type="region of interest" description="Disordered" evidence="1">
    <location>
        <begin position="164"/>
        <end position="246"/>
    </location>
</feature>
<name>A0A9Q8Z0Y1_CURCL</name>
<dbReference type="PANTHER" id="PTHR20858">
    <property type="entry name" value="PHOSPHOMETHYLPYRIMIDINE KINASE"/>
    <property type="match status" value="1"/>
</dbReference>
<dbReference type="OrthoDB" id="10028886at2759"/>
<accession>A0A9Q8Z0Y1</accession>
<dbReference type="VEuPathDB" id="FungiDB:yc1106_01118"/>
<dbReference type="InterPro" id="IPR027574">
    <property type="entry name" value="Thiaminase_II"/>
</dbReference>
<dbReference type="InterPro" id="IPR016084">
    <property type="entry name" value="Haem_Oase-like_multi-hlx"/>
</dbReference>
<keyword evidence="4" id="KW-0547">Nucleotide-binding</keyword>
<dbReference type="InterPro" id="IPR004399">
    <property type="entry name" value="HMP/HMP-P_kinase_dom"/>
</dbReference>
<dbReference type="GO" id="GO:0008972">
    <property type="term" value="F:phosphomethylpyrimidine kinase activity"/>
    <property type="evidence" value="ECO:0007669"/>
    <property type="project" value="InterPro"/>
</dbReference>
<dbReference type="Gene3D" id="1.20.910.10">
    <property type="entry name" value="Heme oxygenase-like"/>
    <property type="match status" value="1"/>
</dbReference>
<keyword evidence="4" id="KW-0378">Hydrolase</keyword>
<protein>
    <submittedName>
        <fullName evidence="4">Atp-dependent rna helicase dbp2</fullName>
    </submittedName>
</protein>
<evidence type="ECO:0000259" key="2">
    <source>
        <dbReference type="Pfam" id="PF03070"/>
    </source>
</evidence>
<dbReference type="InterPro" id="IPR013749">
    <property type="entry name" value="PM/HMP-P_kinase-1"/>
</dbReference>
<dbReference type="AlphaFoldDB" id="A0A9Q8Z0Y1"/>
<organism evidence="4 5">
    <name type="scientific">Curvularia clavata</name>
    <dbReference type="NCBI Taxonomy" id="95742"/>
    <lineage>
        <taxon>Eukaryota</taxon>
        <taxon>Fungi</taxon>
        <taxon>Dikarya</taxon>
        <taxon>Ascomycota</taxon>
        <taxon>Pezizomycotina</taxon>
        <taxon>Dothideomycetes</taxon>
        <taxon>Pleosporomycetidae</taxon>
        <taxon>Pleosporales</taxon>
        <taxon>Pleosporineae</taxon>
        <taxon>Pleosporaceae</taxon>
        <taxon>Curvularia</taxon>
    </lineage>
</organism>
<gene>
    <name evidence="4" type="ORF">yc1106_01118</name>
</gene>
<sequence>MVCNQGVIKTYKLTYEAVEVMHALFDRSVAKNRWTMHSGAVKEYIEYFGTKTEMLDIFAGDDGRCVFKSYTEKISNGKEILKHPLVTAVAVNTSDFEEFTVQAGMHIIINVKDFKAIVIHADTLKTNLKAFYSQPTRPLQFSYGCDGLFCEFTLMTSGNYTAAPPTPIPAPAPQTASRKNTPRAQSATATTTGREGSRSFQSDMPPPAHSASRREGSSRLGSRQTSVQAQSPHRDPESLFVPEDEDEAWAPVDYDKEETLGWDASASHDASAFPTFTDGGSAPRTNTAENNEVFEPTQRVSQIKGLWTNRLQRSGHRLDAATHMSEAMAQQWKMIHYGRSATVHPKFVLINSPCIELAVSMSSGNRKVAQNTLGVQDVHHTPPDFVKKQIDAVCDDIRVDVVKTGMLASAETIKVVADALKRHNISTCVVDPVMVSTSGSELLPEAAVTALIDDLLPHTTLLTPNFPEAKLLLKSAGIDVPEPRNVNDIVAMAHNIREKGPKWVLLKGGHLPLTRGHFVSKEEADREVVLNVLVGEDGVTLIESEYLQSKNTHGTGCSLASAISCNLSLGMPMVKAVKAANKYIEAGIKTAVEIGSGSGPINHFHSVYTLPFAPGNFISYLLDRDEVQVPWKGYTQHEFVQRMGDGTLPLENFMYYLVQDYQFLVQFARATALSAYKSSNLSDIGRSVQQVVTLQEEIQLHIEFCKEYGLSEADIINQEEDQATTAYTRYVLDIGVSQDFLALQIALLPCLIGYGIIAKRLYEDPNTVRTGSKYWKWIEQYVADEYRGAMMRGSELVEKHAAGLSPSRVEELARIFVHATNMERGFWDMGLRAGKKLN</sequence>
<keyword evidence="5" id="KW-1185">Reference proteome</keyword>
<dbReference type="InterPro" id="IPR004305">
    <property type="entry name" value="Thiaminase-2/PQQC"/>
</dbReference>
<dbReference type="GO" id="GO:0030896">
    <property type="term" value="C:checkpoint clamp complex"/>
    <property type="evidence" value="ECO:0007669"/>
    <property type="project" value="InterPro"/>
</dbReference>
<dbReference type="PANTHER" id="PTHR20858:SF17">
    <property type="entry name" value="HYDROXYMETHYLPYRIMIDINE_PHOSPHOMETHYLPYRIMIDINE KINASE THI20-RELATED"/>
    <property type="match status" value="1"/>
</dbReference>
<dbReference type="GO" id="GO:0005829">
    <property type="term" value="C:cytosol"/>
    <property type="evidence" value="ECO:0007669"/>
    <property type="project" value="TreeGrafter"/>
</dbReference>
<keyword evidence="4" id="KW-0347">Helicase</keyword>
<keyword evidence="4" id="KW-0067">ATP-binding</keyword>
<evidence type="ECO:0000256" key="1">
    <source>
        <dbReference type="SAM" id="MobiDB-lite"/>
    </source>
</evidence>
<dbReference type="Pfam" id="PF04139">
    <property type="entry name" value="Rad9"/>
    <property type="match status" value="1"/>
</dbReference>
<dbReference type="NCBIfam" id="TIGR04306">
    <property type="entry name" value="salvage_TenA"/>
    <property type="match status" value="1"/>
</dbReference>
<dbReference type="CDD" id="cd01169">
    <property type="entry name" value="HMPP_kinase"/>
    <property type="match status" value="1"/>
</dbReference>
<dbReference type="FunFam" id="1.20.910.10:FF:000003">
    <property type="entry name" value="Hydroxymethylpyrimidine/phosphomethylpyrimidine kinase THI20"/>
    <property type="match status" value="1"/>
</dbReference>